<feature type="transmembrane region" description="Helical" evidence="2">
    <location>
        <begin position="235"/>
        <end position="258"/>
    </location>
</feature>
<keyword evidence="2" id="KW-0812">Transmembrane</keyword>
<gene>
    <name evidence="4" type="ORF">PCOR1329_LOCUS20695</name>
</gene>
<feature type="transmembrane region" description="Helical" evidence="2">
    <location>
        <begin position="421"/>
        <end position="446"/>
    </location>
</feature>
<evidence type="ECO:0000256" key="2">
    <source>
        <dbReference type="SAM" id="Phobius"/>
    </source>
</evidence>
<feature type="chain" id="PRO_5047005144" evidence="3">
    <location>
        <begin position="24"/>
        <end position="627"/>
    </location>
</feature>
<feature type="compositionally biased region" description="Polar residues" evidence="1">
    <location>
        <begin position="457"/>
        <end position="466"/>
    </location>
</feature>
<feature type="region of interest" description="Disordered" evidence="1">
    <location>
        <begin position="40"/>
        <end position="80"/>
    </location>
</feature>
<proteinExistence type="predicted"/>
<feature type="transmembrane region" description="Helical" evidence="2">
    <location>
        <begin position="196"/>
        <end position="215"/>
    </location>
</feature>
<evidence type="ECO:0000256" key="3">
    <source>
        <dbReference type="SAM" id="SignalP"/>
    </source>
</evidence>
<keyword evidence="2" id="KW-1133">Transmembrane helix</keyword>
<evidence type="ECO:0000256" key="1">
    <source>
        <dbReference type="SAM" id="MobiDB-lite"/>
    </source>
</evidence>
<protein>
    <submittedName>
        <fullName evidence="4">Uncharacterized protein</fullName>
    </submittedName>
</protein>
<feature type="region of interest" description="Disordered" evidence="1">
    <location>
        <begin position="457"/>
        <end position="483"/>
    </location>
</feature>
<evidence type="ECO:0000313" key="4">
    <source>
        <dbReference type="EMBL" id="CAK0818375.1"/>
    </source>
</evidence>
<keyword evidence="5" id="KW-1185">Reference proteome</keyword>
<feature type="compositionally biased region" description="Basic and acidic residues" evidence="1">
    <location>
        <begin position="60"/>
        <end position="69"/>
    </location>
</feature>
<keyword evidence="2" id="KW-0472">Membrane</keyword>
<keyword evidence="3" id="KW-0732">Signal</keyword>
<sequence length="627" mass="68555">MPRAPLLAGLALLAWLALPAVLAPPAGRAAARRLQEGAAAAAPEAQLHPGRGQEAEAPQQDDRADENAEGRVGSSHGHGEDAVDPTSCAIMFVFFGCLVMGGAVHSIMNWYDPDIRMAAHRMLSVSVSIFCAMSLFKMIEGFVFIQLIPSDPPRGLGIKDLSHEAHLGIELVMFCFFLAAISWCCRCTCKAELGTWFNVSKLIVPHIAGFCGFALSGDFIEVMIYKLGDNLSYEYVLVVSILGLVIFIRLLCWAMHIWRRRPHYQSMVDGENPWGGEAPQITQAQGKRDADRALEQCTEAIEEGEDEVTAFVLSGALYGFVRYLILSRPGVGCGEHAAAFQIVPGKFPETCVPHALVSAWIYYSWPAVAALVFTTCPCWGTERGLLHRVARFLSVSSGLLICRLILALVVQWFFWRTDSKVTVYMGAALFTTTLAVVLTFLFDFLADLIESKGIQSTAPSRSTAGESASDAEAKQPLSSTSAVRRKLSRMATGLATGRDDVGQYLAASTRSLMSVFGLLVGLSWEGVFEAGEDVMVEFVNHEMVRRAWWHHPHAVLLEMAFTVAVLACVVPGWAKHLVPAAEKDRAYHQGCIEREAESRSLDMFTPSVLRRLALSCIARLPTAQQPC</sequence>
<feature type="transmembrane region" description="Helical" evidence="2">
    <location>
        <begin position="392"/>
        <end position="415"/>
    </location>
</feature>
<dbReference type="Proteomes" id="UP001189429">
    <property type="component" value="Unassembled WGS sequence"/>
</dbReference>
<reference evidence="4" key="1">
    <citation type="submission" date="2023-10" db="EMBL/GenBank/DDBJ databases">
        <authorList>
            <person name="Chen Y."/>
            <person name="Shah S."/>
            <person name="Dougan E. K."/>
            <person name="Thang M."/>
            <person name="Chan C."/>
        </authorList>
    </citation>
    <scope>NUCLEOTIDE SEQUENCE [LARGE SCALE GENOMIC DNA]</scope>
</reference>
<feature type="signal peptide" evidence="3">
    <location>
        <begin position="1"/>
        <end position="23"/>
    </location>
</feature>
<feature type="transmembrane region" description="Helical" evidence="2">
    <location>
        <begin position="89"/>
        <end position="111"/>
    </location>
</feature>
<comment type="caution">
    <text evidence="4">The sequence shown here is derived from an EMBL/GenBank/DDBJ whole genome shotgun (WGS) entry which is preliminary data.</text>
</comment>
<evidence type="ECO:0000313" key="5">
    <source>
        <dbReference type="Proteomes" id="UP001189429"/>
    </source>
</evidence>
<accession>A0ABN9RIC8</accession>
<feature type="transmembrane region" description="Helical" evidence="2">
    <location>
        <begin position="165"/>
        <end position="184"/>
    </location>
</feature>
<feature type="transmembrane region" description="Helical" evidence="2">
    <location>
        <begin position="555"/>
        <end position="574"/>
    </location>
</feature>
<feature type="transmembrane region" description="Helical" evidence="2">
    <location>
        <begin position="123"/>
        <end position="145"/>
    </location>
</feature>
<name>A0ABN9RIC8_9DINO</name>
<dbReference type="EMBL" id="CAUYUJ010006714">
    <property type="protein sequence ID" value="CAK0818375.1"/>
    <property type="molecule type" value="Genomic_DNA"/>
</dbReference>
<organism evidence="4 5">
    <name type="scientific">Prorocentrum cordatum</name>
    <dbReference type="NCBI Taxonomy" id="2364126"/>
    <lineage>
        <taxon>Eukaryota</taxon>
        <taxon>Sar</taxon>
        <taxon>Alveolata</taxon>
        <taxon>Dinophyceae</taxon>
        <taxon>Prorocentrales</taxon>
        <taxon>Prorocentraceae</taxon>
        <taxon>Prorocentrum</taxon>
    </lineage>
</organism>